<evidence type="ECO:0000313" key="3">
    <source>
        <dbReference type="Proteomes" id="UP001619887"/>
    </source>
</evidence>
<name>A0ABD2GZ17_PAGBO</name>
<gene>
    <name evidence="2" type="ORF">OYC64_010963</name>
</gene>
<dbReference type="EMBL" id="JBIYXZ010002074">
    <property type="protein sequence ID" value="KAL3058925.1"/>
    <property type="molecule type" value="Genomic_DNA"/>
</dbReference>
<reference evidence="2 3" key="1">
    <citation type="journal article" date="2022" name="G3 (Bethesda)">
        <title>Evaluating Illumina-, Nanopore-, and PacBio-based genome assembly strategies with the bald notothen, Trematomus borchgrevinki.</title>
        <authorList>
            <person name="Rayamajhi N."/>
            <person name="Cheng C.C."/>
            <person name="Catchen J.M."/>
        </authorList>
    </citation>
    <scope>NUCLEOTIDE SEQUENCE [LARGE SCALE GENOMIC DNA]</scope>
    <source>
        <strain evidence="2">AGRC-2024</strain>
    </source>
</reference>
<keyword evidence="3" id="KW-1185">Reference proteome</keyword>
<feature type="region of interest" description="Disordered" evidence="1">
    <location>
        <begin position="1"/>
        <end position="43"/>
    </location>
</feature>
<dbReference type="AlphaFoldDB" id="A0ABD2GZ17"/>
<evidence type="ECO:0000313" key="2">
    <source>
        <dbReference type="EMBL" id="KAL3058925.1"/>
    </source>
</evidence>
<organism evidence="2 3">
    <name type="scientific">Pagothenia borchgrevinki</name>
    <name type="common">Bald rockcod</name>
    <name type="synonym">Trematomus borchgrevinki</name>
    <dbReference type="NCBI Taxonomy" id="8213"/>
    <lineage>
        <taxon>Eukaryota</taxon>
        <taxon>Metazoa</taxon>
        <taxon>Chordata</taxon>
        <taxon>Craniata</taxon>
        <taxon>Vertebrata</taxon>
        <taxon>Euteleostomi</taxon>
        <taxon>Actinopterygii</taxon>
        <taxon>Neopterygii</taxon>
        <taxon>Teleostei</taxon>
        <taxon>Neoteleostei</taxon>
        <taxon>Acanthomorphata</taxon>
        <taxon>Eupercaria</taxon>
        <taxon>Perciformes</taxon>
        <taxon>Notothenioidei</taxon>
        <taxon>Nototheniidae</taxon>
        <taxon>Pagothenia</taxon>
    </lineage>
</organism>
<proteinExistence type="predicted"/>
<feature type="compositionally biased region" description="Polar residues" evidence="1">
    <location>
        <begin position="1"/>
        <end position="16"/>
    </location>
</feature>
<sequence>MQPQREQNDENNQPEQTPEEVTEANGTQAEEPPIKRNPGRVQFESVPVDMSVSAASTGDAYDFNTDFN</sequence>
<reference evidence="2 3" key="2">
    <citation type="journal article" date="2024" name="G3 (Bethesda)">
        <title>The genome of the cryopelagic Antarctic bald notothen, Trematomus borchgrevinki.</title>
        <authorList>
            <person name="Rayamajhi N."/>
            <person name="Rivera-Colon A.G."/>
            <person name="Minhas B.F."/>
            <person name="Cheng C.C."/>
            <person name="Catchen J.M."/>
        </authorList>
    </citation>
    <scope>NUCLEOTIDE SEQUENCE [LARGE SCALE GENOMIC DNA]</scope>
    <source>
        <strain evidence="2">AGRC-2024</strain>
    </source>
</reference>
<protein>
    <submittedName>
        <fullName evidence="2">Uncharacterized protein</fullName>
    </submittedName>
</protein>
<accession>A0ABD2GZ17</accession>
<comment type="caution">
    <text evidence="2">The sequence shown here is derived from an EMBL/GenBank/DDBJ whole genome shotgun (WGS) entry which is preliminary data.</text>
</comment>
<dbReference type="Proteomes" id="UP001619887">
    <property type="component" value="Unassembled WGS sequence"/>
</dbReference>
<evidence type="ECO:0000256" key="1">
    <source>
        <dbReference type="SAM" id="MobiDB-lite"/>
    </source>
</evidence>